<keyword evidence="2" id="KW-1185">Reference proteome</keyword>
<gene>
    <name evidence="1" type="ORF">GCM10022422_11160</name>
</gene>
<dbReference type="EMBL" id="BAABDT010000002">
    <property type="protein sequence ID" value="GAA3730753.1"/>
    <property type="molecule type" value="Genomic_DNA"/>
</dbReference>
<dbReference type="Proteomes" id="UP001501367">
    <property type="component" value="Unassembled WGS sequence"/>
</dbReference>
<comment type="caution">
    <text evidence="1">The sequence shown here is derived from an EMBL/GenBank/DDBJ whole genome shotgun (WGS) entry which is preliminary data.</text>
</comment>
<protein>
    <recommendedName>
        <fullName evidence="3">Lipoprotein</fullName>
    </recommendedName>
</protein>
<evidence type="ECO:0000313" key="1">
    <source>
        <dbReference type="EMBL" id="GAA3730753.1"/>
    </source>
</evidence>
<accession>A0ABP7F3F5</accession>
<evidence type="ECO:0000313" key="2">
    <source>
        <dbReference type="Proteomes" id="UP001501367"/>
    </source>
</evidence>
<organism evidence="1 2">
    <name type="scientific">Flavobacterium ginsengisoli</name>
    <dbReference type="NCBI Taxonomy" id="871694"/>
    <lineage>
        <taxon>Bacteria</taxon>
        <taxon>Pseudomonadati</taxon>
        <taxon>Bacteroidota</taxon>
        <taxon>Flavobacteriia</taxon>
        <taxon>Flavobacteriales</taxon>
        <taxon>Flavobacteriaceae</taxon>
        <taxon>Flavobacterium</taxon>
    </lineage>
</organism>
<evidence type="ECO:0008006" key="3">
    <source>
        <dbReference type="Google" id="ProtNLM"/>
    </source>
</evidence>
<reference evidence="2" key="1">
    <citation type="journal article" date="2019" name="Int. J. Syst. Evol. Microbiol.">
        <title>The Global Catalogue of Microorganisms (GCM) 10K type strain sequencing project: providing services to taxonomists for standard genome sequencing and annotation.</title>
        <authorList>
            <consortium name="The Broad Institute Genomics Platform"/>
            <consortium name="The Broad Institute Genome Sequencing Center for Infectious Disease"/>
            <person name="Wu L."/>
            <person name="Ma J."/>
        </authorList>
    </citation>
    <scope>NUCLEOTIDE SEQUENCE [LARGE SCALE GENOMIC DNA]</scope>
    <source>
        <strain evidence="2">JCM 17336</strain>
    </source>
</reference>
<name>A0ABP7F3F5_9FLAO</name>
<sequence length="291" mass="34000">MAWKFEEKINYRNNKKLNLYKTKKYSIFMKIKIAFVLLSLALFSCNSKQQEKTNTKKEIAQESIKTNKPKDTETTQYQISVYDNPEFTDRILENRKSLKQLSEKQLFSKINAKMTEQLNEKQNHFFKTNPDYELLSFAKGNLFQTNSEDYVFVVYDIKNNKLKFLLFNGATNTYAELFKDIKVENGLDNCGNYSFGTLDYQFAQENLIMNEEAIEINPGYYLEASPLKITDISKDENFLLKDGCFSKKASKANLENTLCISTSPVYNNWDCLKYNKTNNTFLIFYSQAFAD</sequence>
<proteinExistence type="predicted"/>